<dbReference type="InterPro" id="IPR000792">
    <property type="entry name" value="Tscrpt_reg_LuxR_C"/>
</dbReference>
<dbReference type="InterPro" id="IPR011006">
    <property type="entry name" value="CheY-like_superfamily"/>
</dbReference>
<dbReference type="CDD" id="cd17535">
    <property type="entry name" value="REC_NarL-like"/>
    <property type="match status" value="1"/>
</dbReference>
<dbReference type="SUPFAM" id="SSF46894">
    <property type="entry name" value="C-terminal effector domain of the bipartite response regulators"/>
    <property type="match status" value="1"/>
</dbReference>
<accession>A0A2N7VTD1</accession>
<sequence>MCAAKRLRESSPQVDPSRCRSFQYSRSFLSVRLDGVSTIASRSGVTTMARCLPQLGCLEFAARRCTRIGMRAGHDRSRWTIDDGSVVNTPLQIILAEDHGIVRHGIRLAIDAGHIAQVVAEAANSDELISLVKEREFDGVVTDLSMPGTATRDGVPLIDRLRRIRPGLPIVVVTAMRNAAILNKLLAKQVNAVVEKAGGINELHSALVAVAQGRPYVSPGVEALLANRSLVGTRIGKEATLTAAELDVVRLFADEKLTAGQIAQRLNRSVKTISAHKMRAQHKLGLSSSQELLEYWQSNDRCSP</sequence>
<gene>
    <name evidence="6" type="ORF">C0Z18_10755</name>
</gene>
<dbReference type="PANTHER" id="PTHR43214:SF17">
    <property type="entry name" value="TRANSCRIPTIONAL REGULATORY PROTEIN RCSB"/>
    <property type="match status" value="1"/>
</dbReference>
<dbReference type="InterPro" id="IPR039420">
    <property type="entry name" value="WalR-like"/>
</dbReference>
<evidence type="ECO:0000256" key="1">
    <source>
        <dbReference type="ARBA" id="ARBA00022553"/>
    </source>
</evidence>
<dbReference type="Gene3D" id="3.40.50.2300">
    <property type="match status" value="1"/>
</dbReference>
<evidence type="ECO:0008006" key="8">
    <source>
        <dbReference type="Google" id="ProtNLM"/>
    </source>
</evidence>
<dbReference type="PANTHER" id="PTHR43214">
    <property type="entry name" value="TWO-COMPONENT RESPONSE REGULATOR"/>
    <property type="match status" value="1"/>
</dbReference>
<dbReference type="Gene3D" id="1.10.10.10">
    <property type="entry name" value="Winged helix-like DNA-binding domain superfamily/Winged helix DNA-binding domain"/>
    <property type="match status" value="1"/>
</dbReference>
<evidence type="ECO:0000313" key="6">
    <source>
        <dbReference type="EMBL" id="PMS20410.1"/>
    </source>
</evidence>
<dbReference type="SMART" id="SM00421">
    <property type="entry name" value="HTH_LUXR"/>
    <property type="match status" value="1"/>
</dbReference>
<comment type="caution">
    <text evidence="6">The sequence shown here is derived from an EMBL/GenBank/DDBJ whole genome shotgun (WGS) entry which is preliminary data.</text>
</comment>
<dbReference type="Pfam" id="PF00196">
    <property type="entry name" value="GerE"/>
    <property type="match status" value="1"/>
</dbReference>
<dbReference type="GO" id="GO:0006355">
    <property type="term" value="P:regulation of DNA-templated transcription"/>
    <property type="evidence" value="ECO:0007669"/>
    <property type="project" value="InterPro"/>
</dbReference>
<proteinExistence type="predicted"/>
<dbReference type="SUPFAM" id="SSF52172">
    <property type="entry name" value="CheY-like"/>
    <property type="match status" value="1"/>
</dbReference>
<dbReference type="InterPro" id="IPR001789">
    <property type="entry name" value="Sig_transdc_resp-reg_receiver"/>
</dbReference>
<dbReference type="EMBL" id="PNYA01000008">
    <property type="protein sequence ID" value="PMS20410.1"/>
    <property type="molecule type" value="Genomic_DNA"/>
</dbReference>
<organism evidence="6 7">
    <name type="scientific">Trinickia dabaoshanensis</name>
    <dbReference type="NCBI Taxonomy" id="564714"/>
    <lineage>
        <taxon>Bacteria</taxon>
        <taxon>Pseudomonadati</taxon>
        <taxon>Pseudomonadota</taxon>
        <taxon>Betaproteobacteria</taxon>
        <taxon>Burkholderiales</taxon>
        <taxon>Burkholderiaceae</taxon>
        <taxon>Trinickia</taxon>
    </lineage>
</organism>
<dbReference type="Pfam" id="PF00072">
    <property type="entry name" value="Response_reg"/>
    <property type="match status" value="1"/>
</dbReference>
<dbReference type="InterPro" id="IPR036388">
    <property type="entry name" value="WH-like_DNA-bd_sf"/>
</dbReference>
<evidence type="ECO:0000256" key="2">
    <source>
        <dbReference type="ARBA" id="ARBA00023125"/>
    </source>
</evidence>
<dbReference type="InterPro" id="IPR058245">
    <property type="entry name" value="NreC/VraR/RcsB-like_REC"/>
</dbReference>
<dbReference type="CDD" id="cd06170">
    <property type="entry name" value="LuxR_C_like"/>
    <property type="match status" value="1"/>
</dbReference>
<evidence type="ECO:0000313" key="7">
    <source>
        <dbReference type="Proteomes" id="UP000235616"/>
    </source>
</evidence>
<keyword evidence="1 3" id="KW-0597">Phosphoprotein</keyword>
<evidence type="ECO:0000256" key="3">
    <source>
        <dbReference type="PROSITE-ProRule" id="PRU00169"/>
    </source>
</evidence>
<dbReference type="PROSITE" id="PS50043">
    <property type="entry name" value="HTH_LUXR_2"/>
    <property type="match status" value="1"/>
</dbReference>
<dbReference type="AlphaFoldDB" id="A0A2N7VTD1"/>
<evidence type="ECO:0000259" key="5">
    <source>
        <dbReference type="PROSITE" id="PS50110"/>
    </source>
</evidence>
<dbReference type="Proteomes" id="UP000235616">
    <property type="component" value="Unassembled WGS sequence"/>
</dbReference>
<evidence type="ECO:0000259" key="4">
    <source>
        <dbReference type="PROSITE" id="PS50043"/>
    </source>
</evidence>
<dbReference type="PROSITE" id="PS50110">
    <property type="entry name" value="RESPONSE_REGULATORY"/>
    <property type="match status" value="1"/>
</dbReference>
<dbReference type="SMART" id="SM00448">
    <property type="entry name" value="REC"/>
    <property type="match status" value="1"/>
</dbReference>
<feature type="domain" description="HTH luxR-type" evidence="4">
    <location>
        <begin position="234"/>
        <end position="300"/>
    </location>
</feature>
<feature type="domain" description="Response regulatory" evidence="5">
    <location>
        <begin position="92"/>
        <end position="211"/>
    </location>
</feature>
<dbReference type="InterPro" id="IPR016032">
    <property type="entry name" value="Sig_transdc_resp-reg_C-effctor"/>
</dbReference>
<protein>
    <recommendedName>
        <fullName evidence="8">DNA-binding response regulator</fullName>
    </recommendedName>
</protein>
<reference evidence="6 7" key="1">
    <citation type="submission" date="2018-01" db="EMBL/GenBank/DDBJ databases">
        <title>Whole genome analyses suggest that Burkholderia sensu lato contains two further novel genera in the rhizoxinica-symbiotica group Mycetohabitans gen. nov., and Trinickia gen. nov.: implications for the evolution of diazotrophy and nodulation in the Burkholderiaceae.</title>
        <authorList>
            <person name="Estrada-de los Santos P."/>
            <person name="Palmer M."/>
            <person name="Chavez-Ramirez B."/>
            <person name="Beukes C."/>
            <person name="Steenkamp E.T."/>
            <person name="Hirsch A.M."/>
            <person name="Manyaka P."/>
            <person name="Maluk M."/>
            <person name="Lafos M."/>
            <person name="Crook M."/>
            <person name="Gross E."/>
            <person name="Simon M.F."/>
            <person name="Bueno dos Reis Junior F."/>
            <person name="Poole P.S."/>
            <person name="Venter S.N."/>
            <person name="James E.K."/>
        </authorList>
    </citation>
    <scope>NUCLEOTIDE SEQUENCE [LARGE SCALE GENOMIC DNA]</scope>
    <source>
        <strain evidence="6 7">GIMN1.004</strain>
    </source>
</reference>
<feature type="modified residue" description="4-aspartylphosphate" evidence="3">
    <location>
        <position position="143"/>
    </location>
</feature>
<dbReference type="GO" id="GO:0000160">
    <property type="term" value="P:phosphorelay signal transduction system"/>
    <property type="evidence" value="ECO:0007669"/>
    <property type="project" value="InterPro"/>
</dbReference>
<dbReference type="GO" id="GO:0003677">
    <property type="term" value="F:DNA binding"/>
    <property type="evidence" value="ECO:0007669"/>
    <property type="project" value="UniProtKB-KW"/>
</dbReference>
<keyword evidence="7" id="KW-1185">Reference proteome</keyword>
<keyword evidence="2" id="KW-0238">DNA-binding</keyword>
<name>A0A2N7VTD1_9BURK</name>